<sequence>MGTLSTAVAMTISPLSTAHAQQWFCGSASHIGTISFSTLMSAPGPVVPLTDPETYMRQKLTEAMYNIRGLESSCNLDLHRRAIYHCTSVFTAAVHRKKHYFLQNGIVNVQVPSVLLNRQQKESFLKDLVGKMFHISTKTLRAAGLCIEAAEGRLGLQFRFHSAGFRIPDTTALKIMLASLKIEVNDVSGNQEQIPQGYTQAFSLQVPNAESSTSNLQGCFSRDAMLKTLHPMYHCFVPTLSNNPNGEGLCSQVATKVRGGSTETWLAHVHQPSSHNTPLSLRNASTLALVQACLSAHRAPSSHYPRPFHPYQ</sequence>
<reference evidence="2" key="1">
    <citation type="journal article" date="2017" name="Virology">
        <title>A novel pathogenic aviadenovirus from red-bellied parrots (Poicephalus rufiventris) unveils deep recombination events among avian host lineages.</title>
        <authorList>
            <person name="Das S."/>
            <person name="Fearnside K."/>
            <person name="Sarker S."/>
            <person name="Forwood J.K."/>
            <person name="Raidal S.R."/>
        </authorList>
    </citation>
    <scope>NUCLEOTIDE SEQUENCE [LARGE SCALE GENOMIC DNA]</scope>
</reference>
<dbReference type="EMBL" id="KX577802">
    <property type="protein sequence ID" value="APY28372.1"/>
    <property type="molecule type" value="Genomic_DNA"/>
</dbReference>
<keyword evidence="2" id="KW-1185">Reference proteome</keyword>
<accession>A0A1P8SW96</accession>
<organism evidence="1 2">
    <name type="scientific">psittacine adenovirus 4</name>
    <dbReference type="NCBI Taxonomy" id="2773287"/>
    <lineage>
        <taxon>Viruses</taxon>
        <taxon>Varidnaviria</taxon>
        <taxon>Bamfordvirae</taxon>
        <taxon>Preplasmiviricota</taxon>
        <taxon>Polisuviricotina</taxon>
        <taxon>Pharingeaviricetes</taxon>
        <taxon>Rowavirales</taxon>
        <taxon>Adenoviridae</taxon>
        <taxon>Aviadenovirus</taxon>
        <taxon>Aviadenovirus rubri</taxon>
        <taxon>Psittacine aviadenovirus B</taxon>
    </lineage>
</organism>
<dbReference type="Proteomes" id="UP000241841">
    <property type="component" value="Segment"/>
</dbReference>
<evidence type="ECO:0000313" key="1">
    <source>
        <dbReference type="EMBL" id="APY28372.1"/>
    </source>
</evidence>
<evidence type="ECO:0000313" key="2">
    <source>
        <dbReference type="Proteomes" id="UP000241841"/>
    </source>
</evidence>
<name>A0A1P8SW96_9ADEN</name>
<protein>
    <submittedName>
        <fullName evidence="1">ORF22</fullName>
    </submittedName>
</protein>
<proteinExistence type="predicted"/>